<reference evidence="2 3" key="1">
    <citation type="journal article" date="2024" name="G3 (Bethesda)">
        <title>Genome assembly of Hibiscus sabdariffa L. provides insights into metabolisms of medicinal natural products.</title>
        <authorList>
            <person name="Kim T."/>
        </authorList>
    </citation>
    <scope>NUCLEOTIDE SEQUENCE [LARGE SCALE GENOMIC DNA]</scope>
    <source>
        <strain evidence="2">TK-2024</strain>
        <tissue evidence="2">Old leaves</tissue>
    </source>
</reference>
<dbReference type="Proteomes" id="UP001472677">
    <property type="component" value="Unassembled WGS sequence"/>
</dbReference>
<evidence type="ECO:0000313" key="3">
    <source>
        <dbReference type="Proteomes" id="UP001472677"/>
    </source>
</evidence>
<evidence type="ECO:0000313" key="2">
    <source>
        <dbReference type="EMBL" id="KAK8580181.1"/>
    </source>
</evidence>
<comment type="caution">
    <text evidence="2">The sequence shown here is derived from an EMBL/GenBank/DDBJ whole genome shotgun (WGS) entry which is preliminary data.</text>
</comment>
<protein>
    <submittedName>
        <fullName evidence="2">Uncharacterized protein</fullName>
    </submittedName>
</protein>
<feature type="region of interest" description="Disordered" evidence="1">
    <location>
        <begin position="291"/>
        <end position="365"/>
    </location>
</feature>
<evidence type="ECO:0000256" key="1">
    <source>
        <dbReference type="SAM" id="MobiDB-lite"/>
    </source>
</evidence>
<dbReference type="EMBL" id="JBBPBM010000006">
    <property type="protein sequence ID" value="KAK8580181.1"/>
    <property type="molecule type" value="Genomic_DNA"/>
</dbReference>
<gene>
    <name evidence="2" type="ORF">V6N12_070465</name>
</gene>
<feature type="region of interest" description="Disordered" evidence="1">
    <location>
        <begin position="182"/>
        <end position="206"/>
    </location>
</feature>
<proteinExistence type="predicted"/>
<name>A0ABR2FGW6_9ROSI</name>
<feature type="region of interest" description="Disordered" evidence="1">
    <location>
        <begin position="1"/>
        <end position="21"/>
    </location>
</feature>
<keyword evidence="3" id="KW-1185">Reference proteome</keyword>
<feature type="region of interest" description="Disordered" evidence="1">
    <location>
        <begin position="130"/>
        <end position="153"/>
    </location>
</feature>
<feature type="compositionally biased region" description="Basic and acidic residues" evidence="1">
    <location>
        <begin position="351"/>
        <end position="365"/>
    </location>
</feature>
<sequence>MHKDNSASDNPIGDLIGGTGGRPSESLANIGALPASYAAVAAKKSGHKVNGSLGFGFDLDMDTVEVFDEDCLVSENGAFPTIKFSNRVHDQIDHSMHVGRGGMMLDGDLEKPAEVMGPSDKDPNVPCMITADRRRPPQKQSMATGSNKETRESARSRFAVLDTHDPIIEVAVEPQELVAAQVPRAGHGSGPSKGSKANGSKGNMTGKAVSDRVVDSLHGNHAAVAKNTSYLASYTDRKAKKASNALAMSDKAATVPMDENVGVKIFEHVFRKGTWGHKTFSLVEPSFEGNVRPHHNRHLSREAPTAGTQQRTDSLNLTGTVPSPHSSLDPLPRILKTSEMISSDGSDTEDGIDHMEDSLVHDTLA</sequence>
<organism evidence="2 3">
    <name type="scientific">Hibiscus sabdariffa</name>
    <name type="common">roselle</name>
    <dbReference type="NCBI Taxonomy" id="183260"/>
    <lineage>
        <taxon>Eukaryota</taxon>
        <taxon>Viridiplantae</taxon>
        <taxon>Streptophyta</taxon>
        <taxon>Embryophyta</taxon>
        <taxon>Tracheophyta</taxon>
        <taxon>Spermatophyta</taxon>
        <taxon>Magnoliopsida</taxon>
        <taxon>eudicotyledons</taxon>
        <taxon>Gunneridae</taxon>
        <taxon>Pentapetalae</taxon>
        <taxon>rosids</taxon>
        <taxon>malvids</taxon>
        <taxon>Malvales</taxon>
        <taxon>Malvaceae</taxon>
        <taxon>Malvoideae</taxon>
        <taxon>Hibiscus</taxon>
    </lineage>
</organism>
<accession>A0ABR2FGW6</accession>
<feature type="compositionally biased region" description="Polar residues" evidence="1">
    <location>
        <begin position="138"/>
        <end position="147"/>
    </location>
</feature>
<feature type="compositionally biased region" description="Polar residues" evidence="1">
    <location>
        <begin position="306"/>
        <end position="326"/>
    </location>
</feature>